<name>W6YWX7_COCMI</name>
<dbReference type="Pfam" id="PF14479">
    <property type="entry name" value="HeLo"/>
    <property type="match status" value="1"/>
</dbReference>
<evidence type="ECO:0000313" key="3">
    <source>
        <dbReference type="Proteomes" id="UP000054032"/>
    </source>
</evidence>
<dbReference type="InterPro" id="IPR029498">
    <property type="entry name" value="HeLo_dom"/>
</dbReference>
<evidence type="ECO:0000259" key="1">
    <source>
        <dbReference type="Pfam" id="PF14479"/>
    </source>
</evidence>
<dbReference type="AlphaFoldDB" id="W6YWX7"/>
<evidence type="ECO:0000313" key="2">
    <source>
        <dbReference type="EMBL" id="EUC40024.1"/>
    </source>
</evidence>
<dbReference type="PANTHER" id="PTHR37542:SF3">
    <property type="entry name" value="PRION-INHIBITION AND PROPAGATION HELO DOMAIN-CONTAINING PROTEIN"/>
    <property type="match status" value="1"/>
</dbReference>
<feature type="non-terminal residue" evidence="2">
    <location>
        <position position="227"/>
    </location>
</feature>
<dbReference type="HOGENOM" id="CLU_058675_0_0_1"/>
<proteinExistence type="predicted"/>
<dbReference type="Gene3D" id="1.20.120.1020">
    <property type="entry name" value="Prion-inhibition and propagation, HeLo domain"/>
    <property type="match status" value="1"/>
</dbReference>
<dbReference type="GeneID" id="19125049"/>
<feature type="domain" description="Prion-inhibition and propagation HeLo" evidence="1">
    <location>
        <begin position="6"/>
        <end position="198"/>
    </location>
</feature>
<dbReference type="KEGG" id="bor:COCMIDRAFT_67068"/>
<dbReference type="RefSeq" id="XP_007693456.1">
    <property type="nucleotide sequence ID" value="XM_007695266.1"/>
</dbReference>
<gene>
    <name evidence="2" type="ORF">COCMIDRAFT_67068</name>
</gene>
<protein>
    <recommendedName>
        <fullName evidence="1">Prion-inhibition and propagation HeLo domain-containing protein</fullName>
    </recommendedName>
</protein>
<dbReference type="PANTHER" id="PTHR37542">
    <property type="entry name" value="HELO DOMAIN-CONTAINING PROTEIN-RELATED"/>
    <property type="match status" value="1"/>
</dbReference>
<organism evidence="2 3">
    <name type="scientific">Bipolaris oryzae ATCC 44560</name>
    <dbReference type="NCBI Taxonomy" id="930090"/>
    <lineage>
        <taxon>Eukaryota</taxon>
        <taxon>Fungi</taxon>
        <taxon>Dikarya</taxon>
        <taxon>Ascomycota</taxon>
        <taxon>Pezizomycotina</taxon>
        <taxon>Dothideomycetes</taxon>
        <taxon>Pleosporomycetidae</taxon>
        <taxon>Pleosporales</taxon>
        <taxon>Pleosporineae</taxon>
        <taxon>Pleosporaceae</taxon>
        <taxon>Bipolaris</taxon>
    </lineage>
</organism>
<sequence length="227" mass="25447">MAETAGLLIGAVSLTTIFTTCVDCFEYVQLGRNFGKDYQRALLKLDIAKLRLSRWADVVDESHNQCRVSVGTSAEAEKVKEILGEIVTCFADAEKVSQRFKTKSGSTELQVYDVNTDLEPSLRTMHDKMRDLALKRQHRSTVRQKTAWALYEKKHFDRLISDIVELVDSLVQLFPATQQRQSELVVEEVQEIESHPALPEIEAAAVDVDSLLLSSVQRALAAQGSHN</sequence>
<reference evidence="2 3" key="1">
    <citation type="journal article" date="2013" name="PLoS Genet.">
        <title>Comparative genome structure, secondary metabolite, and effector coding capacity across Cochliobolus pathogens.</title>
        <authorList>
            <person name="Condon B.J."/>
            <person name="Leng Y."/>
            <person name="Wu D."/>
            <person name="Bushley K.E."/>
            <person name="Ohm R.A."/>
            <person name="Otillar R."/>
            <person name="Martin J."/>
            <person name="Schackwitz W."/>
            <person name="Grimwood J."/>
            <person name="MohdZainudin N."/>
            <person name="Xue C."/>
            <person name="Wang R."/>
            <person name="Manning V.A."/>
            <person name="Dhillon B."/>
            <person name="Tu Z.J."/>
            <person name="Steffenson B.J."/>
            <person name="Salamov A."/>
            <person name="Sun H."/>
            <person name="Lowry S."/>
            <person name="LaButti K."/>
            <person name="Han J."/>
            <person name="Copeland A."/>
            <person name="Lindquist E."/>
            <person name="Barry K."/>
            <person name="Schmutz J."/>
            <person name="Baker S.E."/>
            <person name="Ciuffetti L.M."/>
            <person name="Grigoriev I.V."/>
            <person name="Zhong S."/>
            <person name="Turgeon B.G."/>
        </authorList>
    </citation>
    <scope>NUCLEOTIDE SEQUENCE [LARGE SCALE GENOMIC DNA]</scope>
    <source>
        <strain evidence="2 3">ATCC 44560</strain>
    </source>
</reference>
<dbReference type="EMBL" id="KI964207">
    <property type="protein sequence ID" value="EUC40024.1"/>
    <property type="molecule type" value="Genomic_DNA"/>
</dbReference>
<dbReference type="Proteomes" id="UP000054032">
    <property type="component" value="Unassembled WGS sequence"/>
</dbReference>
<dbReference type="eggNOG" id="ENOG502S8GV">
    <property type="taxonomic scope" value="Eukaryota"/>
</dbReference>
<keyword evidence="3" id="KW-1185">Reference proteome</keyword>
<accession>W6YWX7</accession>
<dbReference type="OrthoDB" id="20872at2759"/>
<dbReference type="InterPro" id="IPR038305">
    <property type="entry name" value="HeLo_sf"/>
</dbReference>